<reference evidence="3" key="1">
    <citation type="submission" date="2025-08" db="UniProtKB">
        <authorList>
            <consortium name="RefSeq"/>
        </authorList>
    </citation>
    <scope>IDENTIFICATION</scope>
    <source>
        <tissue evidence="3">Tentacle</tissue>
    </source>
</reference>
<dbReference type="InParanoid" id="A0A6P8IYV2"/>
<keyword evidence="2" id="KW-1185">Reference proteome</keyword>
<keyword evidence="1" id="KW-0812">Transmembrane</keyword>
<sequence>MSQLHLCNIDPAVYIDHNDKMSNVFNNGRSLLPFRTLISLILLLVIILNDAESKALQSSDPVQSVDYSVLQHQSTKWFSWKFCGKLGDVCKPGSRKHCCSVGFTCVIPLKQLYKKSHHRRRFGRCEPVPTIAMKYREFNAVIDPTKKQR</sequence>
<organism evidence="2 3">
    <name type="scientific">Actinia tenebrosa</name>
    <name type="common">Australian red waratah sea anemone</name>
    <dbReference type="NCBI Taxonomy" id="6105"/>
    <lineage>
        <taxon>Eukaryota</taxon>
        <taxon>Metazoa</taxon>
        <taxon>Cnidaria</taxon>
        <taxon>Anthozoa</taxon>
        <taxon>Hexacorallia</taxon>
        <taxon>Actiniaria</taxon>
        <taxon>Actiniidae</taxon>
        <taxon>Actinia</taxon>
    </lineage>
</organism>
<protein>
    <submittedName>
        <fullName evidence="3">Uncharacterized protein LOC116305374 isoform X1</fullName>
    </submittedName>
</protein>
<feature type="transmembrane region" description="Helical" evidence="1">
    <location>
        <begin position="30"/>
        <end position="48"/>
    </location>
</feature>
<proteinExistence type="predicted"/>
<keyword evidence="1" id="KW-0472">Membrane</keyword>
<dbReference type="KEGG" id="aten:116305374"/>
<gene>
    <name evidence="3" type="primary">LOC116305374</name>
</gene>
<accession>A0A6P8IYV2</accession>
<dbReference type="Proteomes" id="UP000515163">
    <property type="component" value="Unplaced"/>
</dbReference>
<dbReference type="RefSeq" id="XP_031571128.1">
    <property type="nucleotide sequence ID" value="XM_031715268.1"/>
</dbReference>
<evidence type="ECO:0000313" key="3">
    <source>
        <dbReference type="RefSeq" id="XP_031571128.1"/>
    </source>
</evidence>
<evidence type="ECO:0000313" key="2">
    <source>
        <dbReference type="Proteomes" id="UP000515163"/>
    </source>
</evidence>
<evidence type="ECO:0000256" key="1">
    <source>
        <dbReference type="SAM" id="Phobius"/>
    </source>
</evidence>
<keyword evidence="1" id="KW-1133">Transmembrane helix</keyword>
<dbReference type="AlphaFoldDB" id="A0A6P8IYV2"/>
<name>A0A6P8IYV2_ACTTE</name>
<dbReference type="OrthoDB" id="10303012at2759"/>
<dbReference type="GeneID" id="116305374"/>